<feature type="region of interest" description="Disordered" evidence="1">
    <location>
        <begin position="1"/>
        <end position="222"/>
    </location>
</feature>
<feature type="compositionally biased region" description="Low complexity" evidence="1">
    <location>
        <begin position="197"/>
        <end position="212"/>
    </location>
</feature>
<dbReference type="EMBL" id="JAGGKT010000037">
    <property type="protein sequence ID" value="MBP1935044.1"/>
    <property type="molecule type" value="Genomic_DNA"/>
</dbReference>
<feature type="compositionally biased region" description="Low complexity" evidence="1">
    <location>
        <begin position="148"/>
        <end position="171"/>
    </location>
</feature>
<feature type="compositionally biased region" description="Polar residues" evidence="1">
    <location>
        <begin position="24"/>
        <end position="91"/>
    </location>
</feature>
<protein>
    <submittedName>
        <fullName evidence="2">Uncharacterized protein</fullName>
    </submittedName>
</protein>
<feature type="compositionally biased region" description="Low complexity" evidence="1">
    <location>
        <begin position="92"/>
        <end position="106"/>
    </location>
</feature>
<sequence length="643" mass="69675">GSTDSETSVSEDSSSATMSDAGESGQSETSSGVDSSTENTASDTGAITDSETSVSEDSMSATTSDAGESGQSETSSSVDLSIENTVSDTEANTNSETSISEDSTSSPLPTNTNVSQQNTQEQSQIIETNPSQHQTVPVMPSPEAEQSQEVGVVNNQTQGGQSQQTTVHGVQNQNSETEGNSSIEQSTSADIVTKVGQSTNESSTSTSANQSQKVGSKLEQEQTVVTENGAKVSQGQANDIVAAQQGNLSQKGNVTGVQAQHTEINGAGEVKQTQTNDIQLGQSQYQYNGDLKYGNLQAQGADVNLQQQQSAKTTGDLLKMAQAQGVILGMDQNTSQNVGAANVLSNSIVEMVKQARDTLVNITHQVKFNSFEEVLNWSYILNEENKQEVKEKEYSWNFDWGSVKLDTKIDTSAISDNLSASIESLLSVIYNDVSGDSYNWLFEDSDSDGLLNGEEQLLGLDPYKVSSGNDGIPDMVKKVLLQHILESDADTVDLFKGLLFQSFQADAPKDRAIPQYLNGVLINPEEEMEVKKSIFENIEAIREGNVQEYMKYISEKAATFEQTEQSISNIFENFRLDIKIDQIEILQANANEVKVLVQQTTNKLNGPEFQDNRSQIVHTLVKEDGMFKILNSNVVRVDKIDQQ</sequence>
<organism evidence="2 3">
    <name type="scientific">Ammoniphilus resinae</name>
    <dbReference type="NCBI Taxonomy" id="861532"/>
    <lineage>
        <taxon>Bacteria</taxon>
        <taxon>Bacillati</taxon>
        <taxon>Bacillota</taxon>
        <taxon>Bacilli</taxon>
        <taxon>Bacillales</taxon>
        <taxon>Paenibacillaceae</taxon>
        <taxon>Aneurinibacillus group</taxon>
        <taxon>Ammoniphilus</taxon>
    </lineage>
</organism>
<feature type="compositionally biased region" description="Low complexity" evidence="1">
    <location>
        <begin position="1"/>
        <end position="21"/>
    </location>
</feature>
<accession>A0ABS4GXN8</accession>
<keyword evidence="3" id="KW-1185">Reference proteome</keyword>
<evidence type="ECO:0000313" key="3">
    <source>
        <dbReference type="Proteomes" id="UP001519343"/>
    </source>
</evidence>
<reference evidence="2 3" key="1">
    <citation type="submission" date="2021-03" db="EMBL/GenBank/DDBJ databases">
        <title>Genomic Encyclopedia of Type Strains, Phase IV (KMG-IV): sequencing the most valuable type-strain genomes for metagenomic binning, comparative biology and taxonomic classification.</title>
        <authorList>
            <person name="Goeker M."/>
        </authorList>
    </citation>
    <scope>NUCLEOTIDE SEQUENCE [LARGE SCALE GENOMIC DNA]</scope>
    <source>
        <strain evidence="2 3">DSM 24738</strain>
    </source>
</reference>
<comment type="caution">
    <text evidence="2">The sequence shown here is derived from an EMBL/GenBank/DDBJ whole genome shotgun (WGS) entry which is preliminary data.</text>
</comment>
<gene>
    <name evidence="2" type="ORF">J2Z37_005064</name>
</gene>
<name>A0ABS4GXN8_9BACL</name>
<evidence type="ECO:0000256" key="1">
    <source>
        <dbReference type="SAM" id="MobiDB-lite"/>
    </source>
</evidence>
<feature type="compositionally biased region" description="Polar residues" evidence="1">
    <location>
        <begin position="172"/>
        <end position="190"/>
    </location>
</feature>
<dbReference type="RefSeq" id="WP_209813005.1">
    <property type="nucleotide sequence ID" value="NZ_JAGGKT010000037.1"/>
</dbReference>
<evidence type="ECO:0000313" key="2">
    <source>
        <dbReference type="EMBL" id="MBP1935044.1"/>
    </source>
</evidence>
<dbReference type="Proteomes" id="UP001519343">
    <property type="component" value="Unassembled WGS sequence"/>
</dbReference>
<feature type="non-terminal residue" evidence="2">
    <location>
        <position position="1"/>
    </location>
</feature>
<proteinExistence type="predicted"/>
<feature type="compositionally biased region" description="Polar residues" evidence="1">
    <location>
        <begin position="107"/>
        <end position="135"/>
    </location>
</feature>